<name>A0ABY6GYT4_9GAMM</name>
<evidence type="ECO:0000256" key="1">
    <source>
        <dbReference type="SAM" id="MobiDB-lite"/>
    </source>
</evidence>
<keyword evidence="4" id="KW-1185">Reference proteome</keyword>
<dbReference type="InterPro" id="IPR053235">
    <property type="entry name" value="Ser_Thr_kinase"/>
</dbReference>
<reference evidence="3" key="1">
    <citation type="submission" date="2022-10" db="EMBL/GenBank/DDBJ databases">
        <title>Completed Genome Sequence of two octocoral isolated bacterium, Endozoicomonas euniceicola EF212T and Endozoicomonas gorgoniicola PS125T.</title>
        <authorList>
            <person name="Chiou Y.-J."/>
            <person name="Chen Y.-H."/>
        </authorList>
    </citation>
    <scope>NUCLEOTIDE SEQUENCE</scope>
    <source>
        <strain evidence="3">EF212</strain>
    </source>
</reference>
<dbReference type="EMBL" id="CP103300">
    <property type="protein sequence ID" value="UYM17216.1"/>
    <property type="molecule type" value="Genomic_DNA"/>
</dbReference>
<dbReference type="InterPro" id="IPR011009">
    <property type="entry name" value="Kinase-like_dom_sf"/>
</dbReference>
<dbReference type="Proteomes" id="UP001163255">
    <property type="component" value="Chromosome"/>
</dbReference>
<dbReference type="Gene3D" id="3.30.200.20">
    <property type="entry name" value="Phosphorylase Kinase, domain 1"/>
    <property type="match status" value="1"/>
</dbReference>
<evidence type="ECO:0000313" key="4">
    <source>
        <dbReference type="Proteomes" id="UP001163255"/>
    </source>
</evidence>
<gene>
    <name evidence="3" type="ORF">NX720_04635</name>
</gene>
<dbReference type="InterPro" id="IPR008271">
    <property type="entry name" value="Ser/Thr_kinase_AS"/>
</dbReference>
<keyword evidence="3" id="KW-0418">Kinase</keyword>
<dbReference type="PROSITE" id="PS50011">
    <property type="entry name" value="PROTEIN_KINASE_DOM"/>
    <property type="match status" value="1"/>
</dbReference>
<dbReference type="PANTHER" id="PTHR24361">
    <property type="entry name" value="MITOGEN-ACTIVATED KINASE KINASE KINASE"/>
    <property type="match status" value="1"/>
</dbReference>
<dbReference type="InterPro" id="IPR000719">
    <property type="entry name" value="Prot_kinase_dom"/>
</dbReference>
<dbReference type="SMART" id="SM00220">
    <property type="entry name" value="S_TKc"/>
    <property type="match status" value="1"/>
</dbReference>
<evidence type="ECO:0000259" key="2">
    <source>
        <dbReference type="PROSITE" id="PS50011"/>
    </source>
</evidence>
<proteinExistence type="predicted"/>
<dbReference type="RefSeq" id="WP_262599717.1">
    <property type="nucleotide sequence ID" value="NZ_CP103300.1"/>
</dbReference>
<dbReference type="GO" id="GO:0016301">
    <property type="term" value="F:kinase activity"/>
    <property type="evidence" value="ECO:0007669"/>
    <property type="project" value="UniProtKB-KW"/>
</dbReference>
<dbReference type="PROSITE" id="PS00108">
    <property type="entry name" value="PROTEIN_KINASE_ST"/>
    <property type="match status" value="1"/>
</dbReference>
<feature type="region of interest" description="Disordered" evidence="1">
    <location>
        <begin position="1"/>
        <end position="22"/>
    </location>
</feature>
<evidence type="ECO:0000313" key="3">
    <source>
        <dbReference type="EMBL" id="UYM17216.1"/>
    </source>
</evidence>
<dbReference type="Gene3D" id="1.10.510.10">
    <property type="entry name" value="Transferase(Phosphotransferase) domain 1"/>
    <property type="match status" value="1"/>
</dbReference>
<keyword evidence="3" id="KW-0808">Transferase</keyword>
<feature type="domain" description="Protein kinase" evidence="2">
    <location>
        <begin position="94"/>
        <end position="407"/>
    </location>
</feature>
<protein>
    <submittedName>
        <fullName evidence="3">Protein kinase</fullName>
    </submittedName>
</protein>
<feature type="region of interest" description="Disordered" evidence="1">
    <location>
        <begin position="39"/>
        <end position="62"/>
    </location>
</feature>
<accession>A0ABY6GYT4</accession>
<organism evidence="3 4">
    <name type="scientific">Endozoicomonas euniceicola</name>
    <dbReference type="NCBI Taxonomy" id="1234143"/>
    <lineage>
        <taxon>Bacteria</taxon>
        <taxon>Pseudomonadati</taxon>
        <taxon>Pseudomonadota</taxon>
        <taxon>Gammaproteobacteria</taxon>
        <taxon>Oceanospirillales</taxon>
        <taxon>Endozoicomonadaceae</taxon>
        <taxon>Endozoicomonas</taxon>
    </lineage>
</organism>
<dbReference type="Pfam" id="PF00069">
    <property type="entry name" value="Pkinase"/>
    <property type="match status" value="1"/>
</dbReference>
<dbReference type="SUPFAM" id="SSF56112">
    <property type="entry name" value="Protein kinase-like (PK-like)"/>
    <property type="match status" value="1"/>
</dbReference>
<dbReference type="CDD" id="cd00180">
    <property type="entry name" value="PKc"/>
    <property type="match status" value="1"/>
</dbReference>
<sequence>MDTVTGFTTAPVGSEEKNAPLPAKVADLESSFKQFDVTCTPSAGAEKGEEGSGDGKSSSATPLNTRQVAVAVEGFHPFEAVNVREALKTYGLIFRNEKPLGKGGYASVEKWYDSHDKGQAVKIFKKQKDSSERQHFEKGEICALDFGTHPNLVSVHAFLLKKNDSNTYAVIKSRDTLTEAVKSDYYIAAAVYDIAPGEELFGLIGEHSLFEKNRLLRIASGVAEAIEGLHEEGIVHRDVKTENIIVNLENDDSPVKLIDYGCLKKIKNERTNSFVGTNYFFPPEVWSRVNDRSKSYGYPCDAWGLGCVLMDCMIGMAPSQYDNASQKFDPRKNRLNKMSYKKLEENTMNFAKLNDQDKKKVLVQMIRAQRHHEPDPEFMSITVELLRENEEQRLTVSEARKRLSDLLVRTESGSAAKGIVM</sequence>